<reference evidence="1 2" key="1">
    <citation type="submission" date="2019-05" db="EMBL/GenBank/DDBJ databases">
        <title>Mikania micrantha, genome provides insights into the molecular mechanism of rapid growth.</title>
        <authorList>
            <person name="Liu B."/>
        </authorList>
    </citation>
    <scope>NUCLEOTIDE SEQUENCE [LARGE SCALE GENOMIC DNA]</scope>
    <source>
        <strain evidence="1">NLD-2019</strain>
        <tissue evidence="1">Leaf</tissue>
    </source>
</reference>
<proteinExistence type="predicted"/>
<keyword evidence="2" id="KW-1185">Reference proteome</keyword>
<evidence type="ECO:0000313" key="1">
    <source>
        <dbReference type="EMBL" id="KAD3337422.1"/>
    </source>
</evidence>
<dbReference type="AlphaFoldDB" id="A0A5N6MAE5"/>
<protein>
    <submittedName>
        <fullName evidence="1">Uncharacterized protein</fullName>
    </submittedName>
</protein>
<accession>A0A5N6MAE5</accession>
<sequence>MMNQAFLEGYRPDYLWMRFTSPWSWESMEKKTKSTNTKTRVWAVGRLTENAIGDRATDGECDWATDEATMELEIYGNKATTTAGISGLQSAITIDLLG</sequence>
<name>A0A5N6MAE5_9ASTR</name>
<comment type="caution">
    <text evidence="1">The sequence shown here is derived from an EMBL/GenBank/DDBJ whole genome shotgun (WGS) entry which is preliminary data.</text>
</comment>
<dbReference type="EMBL" id="SZYD01000016">
    <property type="protein sequence ID" value="KAD3337422.1"/>
    <property type="molecule type" value="Genomic_DNA"/>
</dbReference>
<gene>
    <name evidence="1" type="ORF">E3N88_32942</name>
</gene>
<evidence type="ECO:0000313" key="2">
    <source>
        <dbReference type="Proteomes" id="UP000326396"/>
    </source>
</evidence>
<organism evidence="1 2">
    <name type="scientific">Mikania micrantha</name>
    <name type="common">bitter vine</name>
    <dbReference type="NCBI Taxonomy" id="192012"/>
    <lineage>
        <taxon>Eukaryota</taxon>
        <taxon>Viridiplantae</taxon>
        <taxon>Streptophyta</taxon>
        <taxon>Embryophyta</taxon>
        <taxon>Tracheophyta</taxon>
        <taxon>Spermatophyta</taxon>
        <taxon>Magnoliopsida</taxon>
        <taxon>eudicotyledons</taxon>
        <taxon>Gunneridae</taxon>
        <taxon>Pentapetalae</taxon>
        <taxon>asterids</taxon>
        <taxon>campanulids</taxon>
        <taxon>Asterales</taxon>
        <taxon>Asteraceae</taxon>
        <taxon>Asteroideae</taxon>
        <taxon>Heliantheae alliance</taxon>
        <taxon>Eupatorieae</taxon>
        <taxon>Mikania</taxon>
    </lineage>
</organism>
<dbReference type="Proteomes" id="UP000326396">
    <property type="component" value="Linkage Group LG6"/>
</dbReference>